<proteinExistence type="inferred from homology"/>
<comment type="similarity">
    <text evidence="1">Belongs to the ABC transporter superfamily.</text>
</comment>
<dbReference type="EMBL" id="FQZG01000061">
    <property type="protein sequence ID" value="SHJ60370.1"/>
    <property type="molecule type" value="Genomic_DNA"/>
</dbReference>
<dbReference type="InterPro" id="IPR027417">
    <property type="entry name" value="P-loop_NTPase"/>
</dbReference>
<gene>
    <name evidence="6" type="ORF">SAMN02745244_02870</name>
</gene>
<dbReference type="PANTHER" id="PTHR43335:SF2">
    <property type="entry name" value="ABC TRANSPORTER, ATP-BINDING PROTEIN"/>
    <property type="match status" value="1"/>
</dbReference>
<dbReference type="GO" id="GO:0016887">
    <property type="term" value="F:ATP hydrolysis activity"/>
    <property type="evidence" value="ECO:0007669"/>
    <property type="project" value="InterPro"/>
</dbReference>
<dbReference type="OrthoDB" id="9804819at2"/>
<dbReference type="AlphaFoldDB" id="A0A1M6KN77"/>
<accession>A0A1M6KN77</accession>
<evidence type="ECO:0000256" key="1">
    <source>
        <dbReference type="ARBA" id="ARBA00005417"/>
    </source>
</evidence>
<sequence length="235" mass="25321">MIKVDALTVRYPRAVTPSVSDVSLELTEGVTALLGANGAGKTTLLRTLSGALSPTSGQVTINSLSPYARRERTRALDKIAFMPQTAAVPRDLTAVDFVAYLTWMRGQRRSVARARALEALDAVGLARRADDKLKKLSGGMVRRVWLAQALAAQAETLLLDEPSTGLDPRQRATMVELIQARAKGTVLLSSHIIEDVLSLATSVIVLREGRVVHNGPLTSEVNESWLLSLIGDAEE</sequence>
<keyword evidence="2" id="KW-0813">Transport</keyword>
<dbReference type="PANTHER" id="PTHR43335">
    <property type="entry name" value="ABC TRANSPORTER, ATP-BINDING PROTEIN"/>
    <property type="match status" value="1"/>
</dbReference>
<protein>
    <submittedName>
        <fullName evidence="6">ABC transporter</fullName>
    </submittedName>
</protein>
<dbReference type="PROSITE" id="PS50893">
    <property type="entry name" value="ABC_TRANSPORTER_2"/>
    <property type="match status" value="1"/>
</dbReference>
<dbReference type="SUPFAM" id="SSF52540">
    <property type="entry name" value="P-loop containing nucleoside triphosphate hydrolases"/>
    <property type="match status" value="1"/>
</dbReference>
<evidence type="ECO:0000313" key="7">
    <source>
        <dbReference type="Proteomes" id="UP000184512"/>
    </source>
</evidence>
<dbReference type="STRING" id="1123357.SAMN02745244_02870"/>
<feature type="domain" description="ABC transporter" evidence="5">
    <location>
        <begin position="2"/>
        <end position="233"/>
    </location>
</feature>
<dbReference type="GO" id="GO:0005524">
    <property type="term" value="F:ATP binding"/>
    <property type="evidence" value="ECO:0007669"/>
    <property type="project" value="UniProtKB-KW"/>
</dbReference>
<dbReference type="SMART" id="SM00382">
    <property type="entry name" value="AAA"/>
    <property type="match status" value="1"/>
</dbReference>
<reference evidence="6 7" key="1">
    <citation type="submission" date="2016-11" db="EMBL/GenBank/DDBJ databases">
        <authorList>
            <person name="Jaros S."/>
            <person name="Januszkiewicz K."/>
            <person name="Wedrychowicz H."/>
        </authorList>
    </citation>
    <scope>NUCLEOTIDE SEQUENCE [LARGE SCALE GENOMIC DNA]</scope>
    <source>
        <strain evidence="6 7">DSM 12906</strain>
    </source>
</reference>
<dbReference type="Gene3D" id="3.40.50.300">
    <property type="entry name" value="P-loop containing nucleotide triphosphate hydrolases"/>
    <property type="match status" value="1"/>
</dbReference>
<dbReference type="Proteomes" id="UP000184512">
    <property type="component" value="Unassembled WGS sequence"/>
</dbReference>
<keyword evidence="4" id="KW-0067">ATP-binding</keyword>
<dbReference type="Pfam" id="PF00005">
    <property type="entry name" value="ABC_tran"/>
    <property type="match status" value="1"/>
</dbReference>
<evidence type="ECO:0000256" key="3">
    <source>
        <dbReference type="ARBA" id="ARBA00022741"/>
    </source>
</evidence>
<dbReference type="InterPro" id="IPR003593">
    <property type="entry name" value="AAA+_ATPase"/>
</dbReference>
<name>A0A1M6KN77_9ACTN</name>
<keyword evidence="7" id="KW-1185">Reference proteome</keyword>
<evidence type="ECO:0000256" key="2">
    <source>
        <dbReference type="ARBA" id="ARBA00022448"/>
    </source>
</evidence>
<dbReference type="InterPro" id="IPR003439">
    <property type="entry name" value="ABC_transporter-like_ATP-bd"/>
</dbReference>
<keyword evidence="3" id="KW-0547">Nucleotide-binding</keyword>
<evidence type="ECO:0000256" key="4">
    <source>
        <dbReference type="ARBA" id="ARBA00022840"/>
    </source>
</evidence>
<organism evidence="6 7">
    <name type="scientific">Tessaracoccus bendigoensis DSM 12906</name>
    <dbReference type="NCBI Taxonomy" id="1123357"/>
    <lineage>
        <taxon>Bacteria</taxon>
        <taxon>Bacillati</taxon>
        <taxon>Actinomycetota</taxon>
        <taxon>Actinomycetes</taxon>
        <taxon>Propionibacteriales</taxon>
        <taxon>Propionibacteriaceae</taxon>
        <taxon>Tessaracoccus</taxon>
    </lineage>
</organism>
<evidence type="ECO:0000259" key="5">
    <source>
        <dbReference type="PROSITE" id="PS50893"/>
    </source>
</evidence>
<evidence type="ECO:0000313" key="6">
    <source>
        <dbReference type="EMBL" id="SHJ60370.1"/>
    </source>
</evidence>